<proteinExistence type="predicted"/>
<name>A0AAW6TYH4_9BACT</name>
<sequence>MADPERQPRAKVCMLTTVHMPFDGRIFHKEAKSLAKAGYDVVLIARHDKAETVDGVRVAPLPEPRGRFHRMTSVTWRLYRLAVREDADVYHFHDPELMIVGLLLKARGKKVIWDVHEHYPNSIMDKFWISQGLRRCVSKSFDLFERAVVRFFDLVIYTTPLVGARYQTLKVACARIENYPIVELSDTFERNPQKQIIYLGAMSRTRGLVEVIEAFALVAARHPDWRLVLVGVARPASFEDELKALAKKRGIEKNVTFVPWVPYEEKERLTSAASIGVITYLPYSNNTSCLPNKLFDYMLVGMPVVASNFPLYREVVKPSRCGLIVDPSRPEEIAEAITYLIEHPDEARAMGECGLRAVRERYNWEGQSVQLCRMYEVLLGTTGGQQRVEDPADCRGPAELHEDGAAVLRVDADRRI</sequence>
<accession>A0AAW6TYH4</accession>
<dbReference type="GO" id="GO:0016757">
    <property type="term" value="F:glycosyltransferase activity"/>
    <property type="evidence" value="ECO:0007669"/>
    <property type="project" value="UniProtKB-KW"/>
</dbReference>
<gene>
    <name evidence="5" type="ORF">QJ522_07720</name>
</gene>
<dbReference type="Proteomes" id="UP001431776">
    <property type="component" value="Unassembled WGS sequence"/>
</dbReference>
<evidence type="ECO:0000259" key="4">
    <source>
        <dbReference type="Pfam" id="PF13579"/>
    </source>
</evidence>
<dbReference type="PANTHER" id="PTHR12526:SF629">
    <property type="entry name" value="TEICHURONIC ACID BIOSYNTHESIS GLYCOSYLTRANSFERASE TUAH-RELATED"/>
    <property type="match status" value="1"/>
</dbReference>
<reference evidence="5" key="1">
    <citation type="submission" date="2023-05" db="EMBL/GenBank/DDBJ databases">
        <title>Anaerotaeda fermentans gen. nov., sp. nov., a novel anaerobic planctomycete of the new family within the order Sedimentisphaerales isolated from Taman Peninsula, Russia.</title>
        <authorList>
            <person name="Khomyakova M.A."/>
            <person name="Merkel A.Y."/>
            <person name="Slobodkin A.I."/>
        </authorList>
    </citation>
    <scope>NUCLEOTIDE SEQUENCE</scope>
    <source>
        <strain evidence="5">M17dextr</strain>
    </source>
</reference>
<keyword evidence="2" id="KW-0808">Transferase</keyword>
<dbReference type="InterPro" id="IPR028098">
    <property type="entry name" value="Glyco_trans_4-like_N"/>
</dbReference>
<dbReference type="PANTHER" id="PTHR12526">
    <property type="entry name" value="GLYCOSYLTRANSFERASE"/>
    <property type="match status" value="1"/>
</dbReference>
<evidence type="ECO:0000256" key="2">
    <source>
        <dbReference type="ARBA" id="ARBA00022679"/>
    </source>
</evidence>
<feature type="domain" description="Glycosyl transferase family 1" evidence="3">
    <location>
        <begin position="190"/>
        <end position="352"/>
    </location>
</feature>
<keyword evidence="1" id="KW-0328">Glycosyltransferase</keyword>
<evidence type="ECO:0000313" key="6">
    <source>
        <dbReference type="Proteomes" id="UP001431776"/>
    </source>
</evidence>
<dbReference type="Pfam" id="PF13579">
    <property type="entry name" value="Glyco_trans_4_4"/>
    <property type="match status" value="1"/>
</dbReference>
<evidence type="ECO:0000259" key="3">
    <source>
        <dbReference type="Pfam" id="PF00534"/>
    </source>
</evidence>
<evidence type="ECO:0000256" key="1">
    <source>
        <dbReference type="ARBA" id="ARBA00022676"/>
    </source>
</evidence>
<dbReference type="Gene3D" id="3.40.50.2000">
    <property type="entry name" value="Glycogen Phosphorylase B"/>
    <property type="match status" value="2"/>
</dbReference>
<dbReference type="Pfam" id="PF00534">
    <property type="entry name" value="Glycos_transf_1"/>
    <property type="match status" value="1"/>
</dbReference>
<feature type="domain" description="Glycosyltransferase subfamily 4-like N-terminal" evidence="4">
    <location>
        <begin position="27"/>
        <end position="176"/>
    </location>
</feature>
<dbReference type="EMBL" id="JASCXX010000007">
    <property type="protein sequence ID" value="MDI6448931.1"/>
    <property type="molecule type" value="Genomic_DNA"/>
</dbReference>
<dbReference type="CDD" id="cd03794">
    <property type="entry name" value="GT4_WbuB-like"/>
    <property type="match status" value="1"/>
</dbReference>
<keyword evidence="6" id="KW-1185">Reference proteome</keyword>
<evidence type="ECO:0000313" key="5">
    <source>
        <dbReference type="EMBL" id="MDI6448931.1"/>
    </source>
</evidence>
<organism evidence="5 6">
    <name type="scientific">Anaerobaca lacustris</name>
    <dbReference type="NCBI Taxonomy" id="3044600"/>
    <lineage>
        <taxon>Bacteria</taxon>
        <taxon>Pseudomonadati</taxon>
        <taxon>Planctomycetota</taxon>
        <taxon>Phycisphaerae</taxon>
        <taxon>Sedimentisphaerales</taxon>
        <taxon>Anaerobacaceae</taxon>
        <taxon>Anaerobaca</taxon>
    </lineage>
</organism>
<comment type="caution">
    <text evidence="5">The sequence shown here is derived from an EMBL/GenBank/DDBJ whole genome shotgun (WGS) entry which is preliminary data.</text>
</comment>
<dbReference type="AlphaFoldDB" id="A0AAW6TYH4"/>
<dbReference type="RefSeq" id="WP_349244341.1">
    <property type="nucleotide sequence ID" value="NZ_JASCXX010000007.1"/>
</dbReference>
<protein>
    <submittedName>
        <fullName evidence="5">Glycosyltransferase family 4 protein</fullName>
    </submittedName>
</protein>
<dbReference type="SUPFAM" id="SSF53756">
    <property type="entry name" value="UDP-Glycosyltransferase/glycogen phosphorylase"/>
    <property type="match status" value="1"/>
</dbReference>
<dbReference type="InterPro" id="IPR001296">
    <property type="entry name" value="Glyco_trans_1"/>
</dbReference>